<evidence type="ECO:0008006" key="2">
    <source>
        <dbReference type="Google" id="ProtNLM"/>
    </source>
</evidence>
<evidence type="ECO:0000313" key="1">
    <source>
        <dbReference type="EMBL" id="XDJ26122.1"/>
    </source>
</evidence>
<name>A0AB39CFB6_9CAUD</name>
<dbReference type="EMBL" id="PQ037195">
    <property type="protein sequence ID" value="XDJ26122.1"/>
    <property type="molecule type" value="Genomic_DNA"/>
</dbReference>
<accession>A0AB39CFB6</accession>
<reference evidence="1" key="1">
    <citation type="submission" date="2024-07" db="EMBL/GenBank/DDBJ databases">
        <title>vB_CacS-HV1, a novel Pahexavirus bacteriophage with lytic and anti-biofilm potential against Cutibacterium acnes.</title>
        <authorList>
            <person name="Xu J."/>
            <person name="Li X."/>
        </authorList>
    </citation>
    <scope>NUCLEOTIDE SEQUENCE</scope>
</reference>
<organism evidence="1">
    <name type="scientific">Cutibacterium phage vB_CacS-HV1</name>
    <dbReference type="NCBI Taxonomy" id="3236917"/>
    <lineage>
        <taxon>Viruses</taxon>
        <taxon>Duplodnaviria</taxon>
        <taxon>Heunggongvirae</taxon>
        <taxon>Uroviricota</taxon>
        <taxon>Caudoviricetes</taxon>
        <taxon>Pahexavirus</taxon>
    </lineage>
</organism>
<proteinExistence type="predicted"/>
<protein>
    <recommendedName>
        <fullName evidence="2">Minor tail protein</fullName>
    </recommendedName>
</protein>
<sequence length="57" mass="5756">MELEVDVGVAVPVDTVCGGLLFGFAVAGVCCRDHGESGGGFFTHCLGLLVGFGLRGL</sequence>